<evidence type="ECO:0000256" key="8">
    <source>
        <dbReference type="ARBA" id="ARBA00023136"/>
    </source>
</evidence>
<reference evidence="10" key="1">
    <citation type="submission" date="2023-07" db="EMBL/GenBank/DDBJ databases">
        <title>Chromosome-level genome assembly of Artemia franciscana.</title>
        <authorList>
            <person name="Jo E."/>
        </authorList>
    </citation>
    <scope>NUCLEOTIDE SEQUENCE</scope>
    <source>
        <tissue evidence="10">Whole body</tissue>
    </source>
</reference>
<evidence type="ECO:0000256" key="6">
    <source>
        <dbReference type="ARBA" id="ARBA00023065"/>
    </source>
</evidence>
<dbReference type="GO" id="GO:0045259">
    <property type="term" value="C:proton-transporting ATP synthase complex"/>
    <property type="evidence" value="ECO:0007669"/>
    <property type="project" value="UniProtKB-KW"/>
</dbReference>
<accession>A0AA88HFE4</accession>
<evidence type="ECO:0000313" key="10">
    <source>
        <dbReference type="EMBL" id="KAK2709294.1"/>
    </source>
</evidence>
<evidence type="ECO:0000256" key="5">
    <source>
        <dbReference type="ARBA" id="ARBA00022781"/>
    </source>
</evidence>
<proteinExistence type="inferred from homology"/>
<evidence type="ECO:0000256" key="2">
    <source>
        <dbReference type="ARBA" id="ARBA00005699"/>
    </source>
</evidence>
<comment type="subcellular location">
    <subcellularLocation>
        <location evidence="1">Mitochondrion membrane</location>
    </subcellularLocation>
</comment>
<name>A0AA88HFE4_ARTSF</name>
<evidence type="ECO:0000256" key="4">
    <source>
        <dbReference type="ARBA" id="ARBA00022547"/>
    </source>
</evidence>
<dbReference type="GO" id="GO:0015986">
    <property type="term" value="P:proton motive force-driven ATP synthesis"/>
    <property type="evidence" value="ECO:0007669"/>
    <property type="project" value="InterPro"/>
</dbReference>
<dbReference type="GO" id="GO:0015078">
    <property type="term" value="F:proton transmembrane transporter activity"/>
    <property type="evidence" value="ECO:0007669"/>
    <property type="project" value="InterPro"/>
</dbReference>
<keyword evidence="6" id="KW-0406">Ion transport</keyword>
<evidence type="ECO:0000256" key="1">
    <source>
        <dbReference type="ARBA" id="ARBA00004325"/>
    </source>
</evidence>
<dbReference type="EMBL" id="JAVRJZ010000017">
    <property type="protein sequence ID" value="KAK2709294.1"/>
    <property type="molecule type" value="Genomic_DNA"/>
</dbReference>
<dbReference type="Proteomes" id="UP001187531">
    <property type="component" value="Unassembled WGS sequence"/>
</dbReference>
<keyword evidence="5" id="KW-0375">Hydrogen ion transport</keyword>
<evidence type="ECO:0000313" key="11">
    <source>
        <dbReference type="Proteomes" id="UP001187531"/>
    </source>
</evidence>
<dbReference type="Pfam" id="PF04718">
    <property type="entry name" value="ATP-synt_G"/>
    <property type="match status" value="1"/>
</dbReference>
<keyword evidence="7" id="KW-0496">Mitochondrion</keyword>
<dbReference type="AlphaFoldDB" id="A0AA88HFE4"/>
<evidence type="ECO:0000256" key="9">
    <source>
        <dbReference type="ARBA" id="ARBA00023310"/>
    </source>
</evidence>
<protein>
    <recommendedName>
        <fullName evidence="12">ATP synthase subunit</fullName>
    </recommendedName>
</protein>
<comment type="similarity">
    <text evidence="2">Belongs to the ATPase g subunit family.</text>
</comment>
<keyword evidence="9" id="KW-0066">ATP synthesis</keyword>
<evidence type="ECO:0000256" key="7">
    <source>
        <dbReference type="ARBA" id="ARBA00023128"/>
    </source>
</evidence>
<comment type="caution">
    <text evidence="10">The sequence shown here is derived from an EMBL/GenBank/DDBJ whole genome shotgun (WGS) entry which is preliminary data.</text>
</comment>
<keyword evidence="8" id="KW-0472">Membrane</keyword>
<gene>
    <name evidence="10" type="ORF">QYM36_013082</name>
</gene>
<evidence type="ECO:0008006" key="12">
    <source>
        <dbReference type="Google" id="ProtNLM"/>
    </source>
</evidence>
<sequence length="88" mass="9666">MSALAKKIATSGPVVLKNTIAVTRPKLATFLKYAKVELTPPGPADVPKIQEGIQNLIHSAKTGKWKQVSVRVSYEVFHLFLCLEVCFV</sequence>
<keyword evidence="3" id="KW-0813">Transport</keyword>
<evidence type="ECO:0000256" key="3">
    <source>
        <dbReference type="ARBA" id="ARBA00022448"/>
    </source>
</evidence>
<dbReference type="InterPro" id="IPR006808">
    <property type="entry name" value="ATP_synth_F0_gsu_mt"/>
</dbReference>
<dbReference type="GO" id="GO:0031966">
    <property type="term" value="C:mitochondrial membrane"/>
    <property type="evidence" value="ECO:0007669"/>
    <property type="project" value="UniProtKB-SubCell"/>
</dbReference>
<keyword evidence="11" id="KW-1185">Reference proteome</keyword>
<keyword evidence="4" id="KW-0138">CF(0)</keyword>
<organism evidence="10 11">
    <name type="scientific">Artemia franciscana</name>
    <name type="common">Brine shrimp</name>
    <name type="synonym">Artemia sanfranciscana</name>
    <dbReference type="NCBI Taxonomy" id="6661"/>
    <lineage>
        <taxon>Eukaryota</taxon>
        <taxon>Metazoa</taxon>
        <taxon>Ecdysozoa</taxon>
        <taxon>Arthropoda</taxon>
        <taxon>Crustacea</taxon>
        <taxon>Branchiopoda</taxon>
        <taxon>Anostraca</taxon>
        <taxon>Artemiidae</taxon>
        <taxon>Artemia</taxon>
    </lineage>
</organism>